<reference evidence="2 3" key="1">
    <citation type="journal article" date="2017" name="ISME J.">
        <title>Energy and carbon metabolisms in a deep terrestrial subsurface fluid microbial community.</title>
        <authorList>
            <person name="Momper L."/>
            <person name="Jungbluth S.P."/>
            <person name="Lee M.D."/>
            <person name="Amend J.P."/>
        </authorList>
    </citation>
    <scope>NUCLEOTIDE SEQUENCE [LARGE SCALE GENOMIC DNA]</scope>
    <source>
        <strain evidence="2">SURF_5</strain>
    </source>
</reference>
<accession>A0A3A4ND67</accession>
<gene>
    <name evidence="2" type="ORF">C4520_13185</name>
</gene>
<dbReference type="Proteomes" id="UP000265882">
    <property type="component" value="Unassembled WGS sequence"/>
</dbReference>
<organism evidence="2 3">
    <name type="scientific">Abyssobacteria bacterium (strain SURF_5)</name>
    <dbReference type="NCBI Taxonomy" id="2093360"/>
    <lineage>
        <taxon>Bacteria</taxon>
        <taxon>Pseudomonadati</taxon>
        <taxon>Candidatus Hydrogenedentota</taxon>
        <taxon>Candidatus Abyssobacteria</taxon>
    </lineage>
</organism>
<name>A0A3A4ND67_ABYX5</name>
<dbReference type="EMBL" id="QZKU01000092">
    <property type="protein sequence ID" value="RJP19138.1"/>
    <property type="molecule type" value="Genomic_DNA"/>
</dbReference>
<dbReference type="Pfam" id="PF04015">
    <property type="entry name" value="DUF362"/>
    <property type="match status" value="1"/>
</dbReference>
<evidence type="ECO:0000313" key="3">
    <source>
        <dbReference type="Proteomes" id="UP000265882"/>
    </source>
</evidence>
<evidence type="ECO:0000313" key="2">
    <source>
        <dbReference type="EMBL" id="RJP19138.1"/>
    </source>
</evidence>
<feature type="domain" description="DUF362" evidence="1">
    <location>
        <begin position="42"/>
        <end position="331"/>
    </location>
</feature>
<dbReference type="Gene3D" id="3.30.70.20">
    <property type="match status" value="1"/>
</dbReference>
<dbReference type="InterPro" id="IPR007160">
    <property type="entry name" value="DUF362"/>
</dbReference>
<evidence type="ECO:0000259" key="1">
    <source>
        <dbReference type="Pfam" id="PF04015"/>
    </source>
</evidence>
<protein>
    <submittedName>
        <fullName evidence="2">DUF362 domain-containing protein</fullName>
    </submittedName>
</protein>
<proteinExistence type="predicted"/>
<dbReference type="SUPFAM" id="SSF54862">
    <property type="entry name" value="4Fe-4S ferredoxins"/>
    <property type="match status" value="1"/>
</dbReference>
<comment type="caution">
    <text evidence="2">The sequence shown here is derived from an EMBL/GenBank/DDBJ whole genome shotgun (WGS) entry which is preliminary data.</text>
</comment>
<sequence>MASKVYFMDDRAKAIQDSLVAKMLTVFEAAGLQNIVSPGDIVAIKLHMGEYNNTAYLRPVYARALVDKVKELGGEPMVVDTTTLPYTPFASRITALDHLNTIHRNGYTSACLGCPIIIGDGFLGSDDVRIDLPEGFILKEQYVASAIAMADSMIVLSHFKGHPMGVYGGAIKNIGVGCASKRGKYNLHMGGHPKYGFNARPFYPQLCKGAECPTMTLCNTVCPEDALHVNAEGIVWEEKKCTGCQACFGILVICGVGFIQDDYFDSQAAAMADSALAVMKTFKPGKVGCLSLAIDMSPWCDCVSFSDRSFLPNMGVFASMDPVALDVACLDKATASYGVPGSAAEDKGVMEPGMRKMSPCGSVVGVDEMIQPNTAEKIGLGTKEYELITVPQPENVLPFLPSMKPVGMKLRPLYGLQHVLPEGGFKRMEEVNLEEVRGNGVGIHGKTHSHKAD</sequence>
<dbReference type="AlphaFoldDB" id="A0A3A4ND67"/>